<evidence type="ECO:0000256" key="1">
    <source>
        <dbReference type="ARBA" id="ARBA00004141"/>
    </source>
</evidence>
<keyword evidence="4 6" id="KW-1133">Transmembrane helix</keyword>
<sequence>MQEDMARGTSAMDYLKLLQGFTLFVQCSLEAPMMFINHWFMRRFGAQRVISLVFLMYVIRFLGLAASGAWGPVWSTLVAELMNGPCYGLGYTATVVYAAKVSPAGTNTTVQSLVNVLYESCGYALSLFLGGMMCEAIGCPTMYLILGILSVVIFILHVVSLHFISSSDAVTQARMVGSGGSVEGCDGWPSPVVA</sequence>
<organism evidence="8 9">
    <name type="scientific">Chionoecetes opilio</name>
    <name type="common">Atlantic snow crab</name>
    <name type="synonym">Cancer opilio</name>
    <dbReference type="NCBI Taxonomy" id="41210"/>
    <lineage>
        <taxon>Eukaryota</taxon>
        <taxon>Metazoa</taxon>
        <taxon>Ecdysozoa</taxon>
        <taxon>Arthropoda</taxon>
        <taxon>Crustacea</taxon>
        <taxon>Multicrustacea</taxon>
        <taxon>Malacostraca</taxon>
        <taxon>Eumalacostraca</taxon>
        <taxon>Eucarida</taxon>
        <taxon>Decapoda</taxon>
        <taxon>Pleocyemata</taxon>
        <taxon>Brachyura</taxon>
        <taxon>Eubrachyura</taxon>
        <taxon>Majoidea</taxon>
        <taxon>Majidae</taxon>
        <taxon>Chionoecetes</taxon>
    </lineage>
</organism>
<protein>
    <recommendedName>
        <fullName evidence="7">Major facilitator superfamily associated domain-containing protein</fullName>
    </recommendedName>
</protein>
<dbReference type="PANTHER" id="PTHR16172:SF41">
    <property type="entry name" value="MAJOR FACILITATOR SUPERFAMILY DOMAIN-CONTAINING PROTEIN 6-LIKE"/>
    <property type="match status" value="1"/>
</dbReference>
<feature type="domain" description="Major facilitator superfamily associated" evidence="7">
    <location>
        <begin position="12"/>
        <end position="143"/>
    </location>
</feature>
<dbReference type="SUPFAM" id="SSF103473">
    <property type="entry name" value="MFS general substrate transporter"/>
    <property type="match status" value="1"/>
</dbReference>
<dbReference type="OrthoDB" id="10029266at2759"/>
<evidence type="ECO:0000313" key="8">
    <source>
        <dbReference type="EMBL" id="KAG0719540.1"/>
    </source>
</evidence>
<dbReference type="Gene3D" id="1.20.1250.20">
    <property type="entry name" value="MFS general substrate transporter like domains"/>
    <property type="match status" value="1"/>
</dbReference>
<evidence type="ECO:0000256" key="3">
    <source>
        <dbReference type="ARBA" id="ARBA00022692"/>
    </source>
</evidence>
<evidence type="ECO:0000256" key="2">
    <source>
        <dbReference type="ARBA" id="ARBA00005241"/>
    </source>
</evidence>
<dbReference type="GO" id="GO:0016020">
    <property type="term" value="C:membrane"/>
    <property type="evidence" value="ECO:0007669"/>
    <property type="project" value="UniProtKB-SubCell"/>
</dbReference>
<evidence type="ECO:0000256" key="6">
    <source>
        <dbReference type="SAM" id="Phobius"/>
    </source>
</evidence>
<comment type="similarity">
    <text evidence="2">Belongs to the major facilitator superfamily. MFSD6 family.</text>
</comment>
<dbReference type="EMBL" id="JACEEZ010014367">
    <property type="protein sequence ID" value="KAG0719540.1"/>
    <property type="molecule type" value="Genomic_DNA"/>
</dbReference>
<accession>A0A8J4YDX6</accession>
<name>A0A8J4YDX6_CHIOP</name>
<keyword evidence="5 6" id="KW-0472">Membrane</keyword>
<comment type="subcellular location">
    <subcellularLocation>
        <location evidence="1">Membrane</location>
        <topology evidence="1">Multi-pass membrane protein</topology>
    </subcellularLocation>
</comment>
<gene>
    <name evidence="8" type="ORF">GWK47_050237</name>
</gene>
<keyword evidence="3 6" id="KW-0812">Transmembrane</keyword>
<dbReference type="AlphaFoldDB" id="A0A8J4YDX6"/>
<evidence type="ECO:0000256" key="5">
    <source>
        <dbReference type="ARBA" id="ARBA00023136"/>
    </source>
</evidence>
<keyword evidence="9" id="KW-1185">Reference proteome</keyword>
<dbReference type="InterPro" id="IPR036259">
    <property type="entry name" value="MFS_trans_sf"/>
</dbReference>
<evidence type="ECO:0000313" key="9">
    <source>
        <dbReference type="Proteomes" id="UP000770661"/>
    </source>
</evidence>
<reference evidence="8" key="1">
    <citation type="submission" date="2020-07" db="EMBL/GenBank/DDBJ databases">
        <title>The High-quality genome of the commercially important snow crab, Chionoecetes opilio.</title>
        <authorList>
            <person name="Jeong J.-H."/>
            <person name="Ryu S."/>
        </authorList>
    </citation>
    <scope>NUCLEOTIDE SEQUENCE</scope>
    <source>
        <strain evidence="8">MADBK_172401_WGS</strain>
        <tissue evidence="8">Digestive gland</tissue>
    </source>
</reference>
<dbReference type="Pfam" id="PF12832">
    <property type="entry name" value="MFS_1_like"/>
    <property type="match status" value="1"/>
</dbReference>
<evidence type="ECO:0000259" key="7">
    <source>
        <dbReference type="Pfam" id="PF12832"/>
    </source>
</evidence>
<dbReference type="PANTHER" id="PTHR16172">
    <property type="entry name" value="MAJOR FACILITATOR SUPERFAMILY DOMAIN-CONTAINING PROTEIN 6-LIKE"/>
    <property type="match status" value="1"/>
</dbReference>
<feature type="transmembrane region" description="Helical" evidence="6">
    <location>
        <begin position="52"/>
        <end position="73"/>
    </location>
</feature>
<dbReference type="InterPro" id="IPR051717">
    <property type="entry name" value="MFS_MFSD6"/>
</dbReference>
<comment type="caution">
    <text evidence="8">The sequence shown here is derived from an EMBL/GenBank/DDBJ whole genome shotgun (WGS) entry which is preliminary data.</text>
</comment>
<evidence type="ECO:0000256" key="4">
    <source>
        <dbReference type="ARBA" id="ARBA00022989"/>
    </source>
</evidence>
<proteinExistence type="inferred from homology"/>
<dbReference type="InterPro" id="IPR024989">
    <property type="entry name" value="MFS_assoc_dom"/>
</dbReference>
<feature type="transmembrane region" description="Helical" evidence="6">
    <location>
        <begin position="142"/>
        <end position="164"/>
    </location>
</feature>
<dbReference type="Proteomes" id="UP000770661">
    <property type="component" value="Unassembled WGS sequence"/>
</dbReference>